<keyword evidence="2" id="KW-0539">Nucleus</keyword>
<accession>A0A8S1H1C1</accession>
<dbReference type="PANTHER" id="PTHR45922:SF1">
    <property type="entry name" value="CLEAVAGE AND POLYADENYLATION SPECIFICITY FACTOR SUBUNIT 2"/>
    <property type="match status" value="1"/>
</dbReference>
<keyword evidence="2" id="KW-0694">RNA-binding</keyword>
<dbReference type="EMBL" id="CAJGYM010000013">
    <property type="protein sequence ID" value="CAD6190076.1"/>
    <property type="molecule type" value="Genomic_DNA"/>
</dbReference>
<sequence length="358" mass="40907">MAAETGIVPDVNDETSNFDILAKWENQQKTSFFKTTKKSFPMYPFMEEKVRMDDYGEIIRPDDYIIAAKLEPRKNSESEQDNVKKEEEDEEMAEPVVEEHPTKCVEFKRRTEVLCRVEFIEYEGIADGESTKRLLLNLMPRQVIIIHGSGQDTRELASYFRDNGMDPDKIEAPNAGQWVDASVESYIYQVALSDAILADINFHEAPDGNALAWIDARIIEKESMDSMISDQADTVPQGDNEVMEVDENKEEDEDELKSRAKQHSLRERLRGNLMLEVLTSKEIPCHEAVYVNDPKLSEFKNVLVEKGYKAEFQAGSLQINGGAFSIRRADTGSFSLEGAFSKDYYSLRNIFYEQFAVL</sequence>
<evidence type="ECO:0000259" key="5">
    <source>
        <dbReference type="Pfam" id="PF13299"/>
    </source>
</evidence>
<keyword evidence="2" id="KW-0507">mRNA processing</keyword>
<comment type="subcellular location">
    <subcellularLocation>
        <location evidence="2">Nucleus</location>
    </subcellularLocation>
</comment>
<comment type="similarity">
    <text evidence="1 2">Belongs to the metallo-beta-lactamase superfamily. RNA-metabolizing metallo-beta-lactamase-like family. CPSF2/YSH1 subfamily.</text>
</comment>
<organism evidence="6 7">
    <name type="scientific">Caenorhabditis auriculariae</name>
    <dbReference type="NCBI Taxonomy" id="2777116"/>
    <lineage>
        <taxon>Eukaryota</taxon>
        <taxon>Metazoa</taxon>
        <taxon>Ecdysozoa</taxon>
        <taxon>Nematoda</taxon>
        <taxon>Chromadorea</taxon>
        <taxon>Rhabditida</taxon>
        <taxon>Rhabditina</taxon>
        <taxon>Rhabditomorpha</taxon>
        <taxon>Rhabditoidea</taxon>
        <taxon>Rhabditidae</taxon>
        <taxon>Peloderinae</taxon>
        <taxon>Caenorhabditis</taxon>
    </lineage>
</organism>
<dbReference type="Pfam" id="PF07521">
    <property type="entry name" value="RMMBL"/>
    <property type="match status" value="1"/>
</dbReference>
<feature type="compositionally biased region" description="Basic and acidic residues" evidence="3">
    <location>
        <begin position="70"/>
        <end position="86"/>
    </location>
</feature>
<dbReference type="GO" id="GO:0003723">
    <property type="term" value="F:RNA binding"/>
    <property type="evidence" value="ECO:0007669"/>
    <property type="project" value="UniProtKB-KW"/>
</dbReference>
<dbReference type="Proteomes" id="UP000835052">
    <property type="component" value="Unassembled WGS sequence"/>
</dbReference>
<dbReference type="InterPro" id="IPR025069">
    <property type="entry name" value="Cpsf2_C"/>
</dbReference>
<dbReference type="GO" id="GO:0005847">
    <property type="term" value="C:mRNA cleavage and polyadenylation specificity factor complex"/>
    <property type="evidence" value="ECO:0007669"/>
    <property type="project" value="InterPro"/>
</dbReference>
<evidence type="ECO:0000256" key="3">
    <source>
        <dbReference type="SAM" id="MobiDB-lite"/>
    </source>
</evidence>
<name>A0A8S1H1C1_9PELO</name>
<dbReference type="SUPFAM" id="SSF56281">
    <property type="entry name" value="Metallo-hydrolase/oxidoreductase"/>
    <property type="match status" value="1"/>
</dbReference>
<dbReference type="AlphaFoldDB" id="A0A8S1H1C1"/>
<dbReference type="InterPro" id="IPR027075">
    <property type="entry name" value="CPSF2"/>
</dbReference>
<evidence type="ECO:0000313" key="6">
    <source>
        <dbReference type="EMBL" id="CAD6190076.1"/>
    </source>
</evidence>
<evidence type="ECO:0000256" key="1">
    <source>
        <dbReference type="ARBA" id="ARBA00010624"/>
    </source>
</evidence>
<evidence type="ECO:0000259" key="4">
    <source>
        <dbReference type="Pfam" id="PF07521"/>
    </source>
</evidence>
<evidence type="ECO:0000256" key="2">
    <source>
        <dbReference type="RuleBase" id="RU365006"/>
    </source>
</evidence>
<dbReference type="OrthoDB" id="64353at2759"/>
<reference evidence="6" key="1">
    <citation type="submission" date="2020-10" db="EMBL/GenBank/DDBJ databases">
        <authorList>
            <person name="Kikuchi T."/>
        </authorList>
    </citation>
    <scope>NUCLEOTIDE SEQUENCE</scope>
    <source>
        <strain evidence="6">NKZ352</strain>
    </source>
</reference>
<feature type="domain" description="Cleavage and polyadenylation specificity factor 2 C-terminal" evidence="5">
    <location>
        <begin position="190"/>
        <end position="355"/>
    </location>
</feature>
<dbReference type="Pfam" id="PF13299">
    <property type="entry name" value="CPSF100_C"/>
    <property type="match status" value="1"/>
</dbReference>
<dbReference type="PANTHER" id="PTHR45922">
    <property type="entry name" value="CLEAVAGE AND POLYADENYLATION SPECIFICITY FACTOR SUBUNIT 2"/>
    <property type="match status" value="1"/>
</dbReference>
<keyword evidence="7" id="KW-1185">Reference proteome</keyword>
<comment type="caution">
    <text evidence="6">The sequence shown here is derived from an EMBL/GenBank/DDBJ whole genome shotgun (WGS) entry which is preliminary data.</text>
</comment>
<dbReference type="InterPro" id="IPR011108">
    <property type="entry name" value="RMMBL"/>
</dbReference>
<gene>
    <name evidence="6" type="ORF">CAUJ_LOCUS5995</name>
</gene>
<feature type="region of interest" description="Disordered" evidence="3">
    <location>
        <begin position="70"/>
        <end position="97"/>
    </location>
</feature>
<evidence type="ECO:0000313" key="7">
    <source>
        <dbReference type="Proteomes" id="UP000835052"/>
    </source>
</evidence>
<feature type="domain" description="Zn-dependent metallo-hydrolase RNA specificity" evidence="4">
    <location>
        <begin position="112"/>
        <end position="164"/>
    </location>
</feature>
<dbReference type="InterPro" id="IPR036866">
    <property type="entry name" value="RibonucZ/Hydroxyglut_hydro"/>
</dbReference>
<proteinExistence type="inferred from homology"/>
<protein>
    <recommendedName>
        <fullName evidence="2">Cleavage and polyadenylation specificity factor subunit 2</fullName>
    </recommendedName>
    <alternativeName>
        <fullName evidence="2">Cleavage and polyadenylation specificity factor 100 kDa subunit</fullName>
    </alternativeName>
</protein>
<dbReference type="GO" id="GO:0006398">
    <property type="term" value="P:mRNA 3'-end processing by stem-loop binding and cleavage"/>
    <property type="evidence" value="ECO:0007669"/>
    <property type="project" value="InterPro"/>
</dbReference>